<dbReference type="EMBL" id="CP001089">
    <property type="protein sequence ID" value="ACD96775.1"/>
    <property type="molecule type" value="Genomic_DNA"/>
</dbReference>
<accession>B3E962</accession>
<organism evidence="1 2">
    <name type="scientific">Trichlorobacter lovleyi (strain ATCC BAA-1151 / DSM 17278 / SZ)</name>
    <name type="common">Geobacter lovleyi</name>
    <dbReference type="NCBI Taxonomy" id="398767"/>
    <lineage>
        <taxon>Bacteria</taxon>
        <taxon>Pseudomonadati</taxon>
        <taxon>Thermodesulfobacteriota</taxon>
        <taxon>Desulfuromonadia</taxon>
        <taxon>Geobacterales</taxon>
        <taxon>Geobacteraceae</taxon>
        <taxon>Trichlorobacter</taxon>
    </lineage>
</organism>
<gene>
    <name evidence="1" type="ordered locus">Glov_3069</name>
</gene>
<keyword evidence="2" id="KW-1185">Reference proteome</keyword>
<proteinExistence type="predicted"/>
<dbReference type="OrthoDB" id="1684946at2"/>
<sequence length="63" mass="7236">MTNTLARRQSALPPLLEQKLYEALAELRTGTITLLVQDGRVVQLDRHEKFRLTGMYNWHGDGI</sequence>
<dbReference type="AlphaFoldDB" id="B3E962"/>
<evidence type="ECO:0000313" key="1">
    <source>
        <dbReference type="EMBL" id="ACD96775.1"/>
    </source>
</evidence>
<dbReference type="KEGG" id="glo:Glov_3069"/>
<dbReference type="RefSeq" id="WP_012471100.1">
    <property type="nucleotide sequence ID" value="NC_010814.1"/>
</dbReference>
<name>B3E962_TRIL1</name>
<dbReference type="HOGENOM" id="CLU_198116_3_0_7"/>
<dbReference type="STRING" id="398767.Glov_3069"/>
<dbReference type="InterPro" id="IPR018743">
    <property type="entry name" value="DUF2292"/>
</dbReference>
<dbReference type="Proteomes" id="UP000002420">
    <property type="component" value="Chromosome"/>
</dbReference>
<evidence type="ECO:0000313" key="2">
    <source>
        <dbReference type="Proteomes" id="UP000002420"/>
    </source>
</evidence>
<evidence type="ECO:0008006" key="3">
    <source>
        <dbReference type="Google" id="ProtNLM"/>
    </source>
</evidence>
<dbReference type="Pfam" id="PF10055">
    <property type="entry name" value="DUF2292"/>
    <property type="match status" value="1"/>
</dbReference>
<protein>
    <recommendedName>
        <fullName evidence="3">DUF2292 domain-containing protein</fullName>
    </recommendedName>
</protein>
<reference evidence="1 2" key="1">
    <citation type="submission" date="2008-05" db="EMBL/GenBank/DDBJ databases">
        <title>Complete sequence of chromosome of Geobacter lovleyi SZ.</title>
        <authorList>
            <consortium name="US DOE Joint Genome Institute"/>
            <person name="Lucas S."/>
            <person name="Copeland A."/>
            <person name="Lapidus A."/>
            <person name="Glavina del Rio T."/>
            <person name="Dalin E."/>
            <person name="Tice H."/>
            <person name="Bruce D."/>
            <person name="Goodwin L."/>
            <person name="Pitluck S."/>
            <person name="Chertkov O."/>
            <person name="Meincke L."/>
            <person name="Brettin T."/>
            <person name="Detter J.C."/>
            <person name="Han C."/>
            <person name="Tapia R."/>
            <person name="Kuske C.R."/>
            <person name="Schmutz J."/>
            <person name="Larimer F."/>
            <person name="Land M."/>
            <person name="Hauser L."/>
            <person name="Kyrpides N."/>
            <person name="Mikhailova N."/>
            <person name="Sung Y."/>
            <person name="Fletcher K.E."/>
            <person name="Ritalahti K.M."/>
            <person name="Loeffler F.E."/>
            <person name="Richardson P."/>
        </authorList>
    </citation>
    <scope>NUCLEOTIDE SEQUENCE [LARGE SCALE GENOMIC DNA]</scope>
    <source>
        <strain evidence="2">ATCC BAA-1151 / DSM 17278 / SZ</strain>
    </source>
</reference>